<evidence type="ECO:0000313" key="1">
    <source>
        <dbReference type="EMBL" id="MBX60293.1"/>
    </source>
</evidence>
<protein>
    <submittedName>
        <fullName evidence="1">Uncharacterized protein</fullName>
    </submittedName>
</protein>
<dbReference type="AlphaFoldDB" id="A0A2P2Q043"/>
<sequence length="28" mass="3104">MKLLSVKLAGLPTLVALKMFILQMIMSI</sequence>
<name>A0A2P2Q043_RHIMU</name>
<reference evidence="1" key="1">
    <citation type="submission" date="2018-02" db="EMBL/GenBank/DDBJ databases">
        <title>Rhizophora mucronata_Transcriptome.</title>
        <authorList>
            <person name="Meera S.P."/>
            <person name="Sreeshan A."/>
            <person name="Augustine A."/>
        </authorList>
    </citation>
    <scope>NUCLEOTIDE SEQUENCE</scope>
    <source>
        <tissue evidence="1">Leaf</tissue>
    </source>
</reference>
<accession>A0A2P2Q043</accession>
<organism evidence="1">
    <name type="scientific">Rhizophora mucronata</name>
    <name type="common">Asiatic mangrove</name>
    <dbReference type="NCBI Taxonomy" id="61149"/>
    <lineage>
        <taxon>Eukaryota</taxon>
        <taxon>Viridiplantae</taxon>
        <taxon>Streptophyta</taxon>
        <taxon>Embryophyta</taxon>
        <taxon>Tracheophyta</taxon>
        <taxon>Spermatophyta</taxon>
        <taxon>Magnoliopsida</taxon>
        <taxon>eudicotyledons</taxon>
        <taxon>Gunneridae</taxon>
        <taxon>Pentapetalae</taxon>
        <taxon>rosids</taxon>
        <taxon>fabids</taxon>
        <taxon>Malpighiales</taxon>
        <taxon>Rhizophoraceae</taxon>
        <taxon>Rhizophora</taxon>
    </lineage>
</organism>
<dbReference type="EMBL" id="GGEC01079809">
    <property type="protein sequence ID" value="MBX60293.1"/>
    <property type="molecule type" value="Transcribed_RNA"/>
</dbReference>
<proteinExistence type="predicted"/>